<dbReference type="Pfam" id="PF04191">
    <property type="entry name" value="PEMT"/>
    <property type="match status" value="1"/>
</dbReference>
<dbReference type="PANTHER" id="PTHR43847">
    <property type="entry name" value="BLL3993 PROTEIN"/>
    <property type="match status" value="1"/>
</dbReference>
<accession>A0A0I9TLM2</accession>
<dbReference type="InterPro" id="IPR007318">
    <property type="entry name" value="Phopholipid_MeTrfase"/>
</dbReference>
<evidence type="ECO:0000256" key="2">
    <source>
        <dbReference type="ARBA" id="ARBA00022692"/>
    </source>
</evidence>
<dbReference type="PANTHER" id="PTHR43847:SF1">
    <property type="entry name" value="BLL3993 PROTEIN"/>
    <property type="match status" value="1"/>
</dbReference>
<dbReference type="Gene3D" id="1.20.120.1630">
    <property type="match status" value="1"/>
</dbReference>
<evidence type="ECO:0000256" key="4">
    <source>
        <dbReference type="ARBA" id="ARBA00023136"/>
    </source>
</evidence>
<feature type="transmembrane region" description="Helical" evidence="5">
    <location>
        <begin position="7"/>
        <end position="26"/>
    </location>
</feature>
<dbReference type="Proteomes" id="UP000036334">
    <property type="component" value="Unassembled WGS sequence"/>
</dbReference>
<keyword evidence="2 5" id="KW-0812">Transmembrane</keyword>
<reference evidence="6 7" key="1">
    <citation type="submission" date="2015-05" db="EMBL/GenBank/DDBJ databases">
        <title>Genome sequence of Mycobacterium haemophilum.</title>
        <authorList>
            <person name="Greninger A.L."/>
            <person name="Cunningham G."/>
            <person name="Miller S."/>
        </authorList>
    </citation>
    <scope>NUCLEOTIDE SEQUENCE [LARGE SCALE GENOMIC DNA]</scope>
    <source>
        <strain evidence="7">UC1</strain>
    </source>
</reference>
<feature type="transmembrane region" description="Helical" evidence="5">
    <location>
        <begin position="74"/>
        <end position="96"/>
    </location>
</feature>
<feature type="transmembrane region" description="Helical" evidence="5">
    <location>
        <begin position="108"/>
        <end position="129"/>
    </location>
</feature>
<feature type="transmembrane region" description="Helical" evidence="5">
    <location>
        <begin position="32"/>
        <end position="53"/>
    </location>
</feature>
<evidence type="ECO:0000313" key="7">
    <source>
        <dbReference type="Proteomes" id="UP000036334"/>
    </source>
</evidence>
<comment type="caution">
    <text evidence="6">The sequence shown here is derived from an EMBL/GenBank/DDBJ whole genome shotgun (WGS) entry which is preliminary data.</text>
</comment>
<gene>
    <name evidence="6" type="ORF">ABH38_07170</name>
</gene>
<evidence type="ECO:0000313" key="6">
    <source>
        <dbReference type="EMBL" id="KLO37737.1"/>
    </source>
</evidence>
<dbReference type="EMBL" id="LDPR01000004">
    <property type="protein sequence ID" value="KLO37737.1"/>
    <property type="molecule type" value="Genomic_DNA"/>
</dbReference>
<feature type="transmembrane region" description="Helical" evidence="5">
    <location>
        <begin position="175"/>
        <end position="195"/>
    </location>
</feature>
<dbReference type="STRING" id="1202450.B586_07690"/>
<dbReference type="GO" id="GO:0012505">
    <property type="term" value="C:endomembrane system"/>
    <property type="evidence" value="ECO:0007669"/>
    <property type="project" value="UniProtKB-SubCell"/>
</dbReference>
<evidence type="ECO:0000256" key="3">
    <source>
        <dbReference type="ARBA" id="ARBA00022989"/>
    </source>
</evidence>
<keyword evidence="4 5" id="KW-0472">Membrane</keyword>
<evidence type="ECO:0000256" key="5">
    <source>
        <dbReference type="SAM" id="Phobius"/>
    </source>
</evidence>
<evidence type="ECO:0000256" key="1">
    <source>
        <dbReference type="ARBA" id="ARBA00004127"/>
    </source>
</evidence>
<dbReference type="InterPro" id="IPR052527">
    <property type="entry name" value="Metal_cation-efflux_comp"/>
</dbReference>
<name>A0A0I9TLM2_9MYCO</name>
<dbReference type="OrthoDB" id="7203053at2"/>
<protein>
    <submittedName>
        <fullName evidence="6">Membrane protein</fullName>
    </submittedName>
</protein>
<organism evidence="6 7">
    <name type="scientific">Mycobacterium haemophilum</name>
    <dbReference type="NCBI Taxonomy" id="29311"/>
    <lineage>
        <taxon>Bacteria</taxon>
        <taxon>Bacillati</taxon>
        <taxon>Actinomycetota</taxon>
        <taxon>Actinomycetes</taxon>
        <taxon>Mycobacteriales</taxon>
        <taxon>Mycobacteriaceae</taxon>
        <taxon>Mycobacterium</taxon>
    </lineage>
</organism>
<keyword evidence="3 5" id="KW-1133">Transmembrane helix</keyword>
<proteinExistence type="predicted"/>
<dbReference type="PATRIC" id="fig|29311.18.peg.4390"/>
<keyword evidence="7" id="KW-1185">Reference proteome</keyword>
<dbReference type="RefSeq" id="WP_047314944.1">
    <property type="nucleotide sequence ID" value="NZ_LDPQ01000009.1"/>
</dbReference>
<comment type="subcellular location">
    <subcellularLocation>
        <location evidence="1">Endomembrane system</location>
        <topology evidence="1">Multi-pass membrane protein</topology>
    </subcellularLocation>
</comment>
<feature type="transmembrane region" description="Helical" evidence="5">
    <location>
        <begin position="136"/>
        <end position="155"/>
    </location>
</feature>
<sequence length="224" mass="24446">MKIGVRLIASSMYGLAVVSLLLFLPAGTFNYWQAWVFIGVFTAASVSPAIYLARTNPAALRRRMRAGPRAEGRTVQKIVITGAVVDLFAMMIVSAVDHRMGWSSVPTWVSLLGDVLVAAGLGIAMLVIIQNSYAAATVTVEAGQTVIAGGVYKFVRHPMYVGNVIMMLGIPLALGSYWGLLLVIPGVAGLVFRILDEEKMLTQELSGYREYTQRVRYRLAPHVW</sequence>
<dbReference type="AlphaFoldDB" id="A0A0I9TLM2"/>